<evidence type="ECO:0000313" key="2">
    <source>
        <dbReference type="EMBL" id="KAK7035265.1"/>
    </source>
</evidence>
<proteinExistence type="predicted"/>
<comment type="caution">
    <text evidence="2">The sequence shown here is derived from an EMBL/GenBank/DDBJ whole genome shotgun (WGS) entry which is preliminary data.</text>
</comment>
<protein>
    <submittedName>
        <fullName evidence="2">Uncharacterized protein</fullName>
    </submittedName>
</protein>
<accession>A0AAW0C9U4</accession>
<dbReference type="EMBL" id="JAYKXP010000054">
    <property type="protein sequence ID" value="KAK7035265.1"/>
    <property type="molecule type" value="Genomic_DNA"/>
</dbReference>
<dbReference type="AlphaFoldDB" id="A0AAW0C9U4"/>
<keyword evidence="3" id="KW-1185">Reference proteome</keyword>
<evidence type="ECO:0000256" key="1">
    <source>
        <dbReference type="SAM" id="MobiDB-lite"/>
    </source>
</evidence>
<organism evidence="2 3">
    <name type="scientific">Paramarasmius palmivorus</name>
    <dbReference type="NCBI Taxonomy" id="297713"/>
    <lineage>
        <taxon>Eukaryota</taxon>
        <taxon>Fungi</taxon>
        <taxon>Dikarya</taxon>
        <taxon>Basidiomycota</taxon>
        <taxon>Agaricomycotina</taxon>
        <taxon>Agaricomycetes</taxon>
        <taxon>Agaricomycetidae</taxon>
        <taxon>Agaricales</taxon>
        <taxon>Marasmiineae</taxon>
        <taxon>Marasmiaceae</taxon>
        <taxon>Paramarasmius</taxon>
    </lineage>
</organism>
<reference evidence="2 3" key="1">
    <citation type="submission" date="2024-01" db="EMBL/GenBank/DDBJ databases">
        <title>A draft genome for a cacao thread blight-causing isolate of Paramarasmius palmivorus.</title>
        <authorList>
            <person name="Baruah I.K."/>
            <person name="Bukari Y."/>
            <person name="Amoako-Attah I."/>
            <person name="Meinhardt L.W."/>
            <person name="Bailey B.A."/>
            <person name="Cohen S.P."/>
        </authorList>
    </citation>
    <scope>NUCLEOTIDE SEQUENCE [LARGE SCALE GENOMIC DNA]</scope>
    <source>
        <strain evidence="2 3">GH-12</strain>
    </source>
</reference>
<feature type="region of interest" description="Disordered" evidence="1">
    <location>
        <begin position="88"/>
        <end position="108"/>
    </location>
</feature>
<feature type="compositionally biased region" description="Basic and acidic residues" evidence="1">
    <location>
        <begin position="98"/>
        <end position="108"/>
    </location>
</feature>
<sequence length="124" mass="13593">MSGTSLDSYIDRLEASTRSISAISNSISAASTGPFTRAVLFTQLGDLIRDIDPSELGLFSVSNTSKPSSHDNDIHAQTDLEITRVEFHGATPLRKPQSRKEDTHKPKEILPEVYAHAALKCIDR</sequence>
<dbReference type="Proteomes" id="UP001383192">
    <property type="component" value="Unassembled WGS sequence"/>
</dbReference>
<gene>
    <name evidence="2" type="ORF">VNI00_012032</name>
</gene>
<name>A0AAW0C9U4_9AGAR</name>
<evidence type="ECO:0000313" key="3">
    <source>
        <dbReference type="Proteomes" id="UP001383192"/>
    </source>
</evidence>